<keyword evidence="4" id="KW-0336">GPI-anchor</keyword>
<evidence type="ECO:0000256" key="1">
    <source>
        <dbReference type="ARBA" id="ARBA00002523"/>
    </source>
</evidence>
<evidence type="ECO:0000259" key="9">
    <source>
        <dbReference type="Pfam" id="PF13206"/>
    </source>
</evidence>
<evidence type="ECO:0000256" key="3">
    <source>
        <dbReference type="ARBA" id="ARBA00022475"/>
    </source>
</evidence>
<keyword evidence="7" id="KW-0325">Glycoprotein</keyword>
<protein>
    <submittedName>
        <fullName evidence="10">Variant surface glycoprotein 1125.2669</fullName>
    </submittedName>
</protein>
<dbReference type="VEuPathDB" id="TriTrypDB:Tb1125.Tb11.v5.0973"/>
<dbReference type="GO" id="GO:0005886">
    <property type="term" value="C:plasma membrane"/>
    <property type="evidence" value="ECO:0007669"/>
    <property type="project" value="UniProtKB-SubCell"/>
</dbReference>
<accession>A0A1J0R8H0</accession>
<reference evidence="10" key="1">
    <citation type="submission" date="2016-08" db="EMBL/GenBank/DDBJ databases">
        <title>VSG repertoire of Trypanosoma brucei EATRO 1125.</title>
        <authorList>
            <person name="Cross G.A."/>
        </authorList>
    </citation>
    <scope>NUCLEOTIDE SEQUENCE</scope>
    <source>
        <strain evidence="10">EATRO 1125</strain>
    </source>
</reference>
<dbReference type="AlphaFoldDB" id="A0A1J0R8H0"/>
<keyword evidence="3" id="KW-1003">Cell membrane</keyword>
<evidence type="ECO:0000256" key="4">
    <source>
        <dbReference type="ARBA" id="ARBA00022622"/>
    </source>
</evidence>
<evidence type="ECO:0000256" key="8">
    <source>
        <dbReference type="ARBA" id="ARBA00023288"/>
    </source>
</evidence>
<evidence type="ECO:0000256" key="2">
    <source>
        <dbReference type="ARBA" id="ARBA00004609"/>
    </source>
</evidence>
<comment type="function">
    <text evidence="1">VSG forms a coat on the surface of the parasite. The trypanosome evades the immune response of the host by expressing a series of antigenically distinct VSGs from an estimated 1000 VSG genes.</text>
</comment>
<dbReference type="GO" id="GO:0098552">
    <property type="term" value="C:side of membrane"/>
    <property type="evidence" value="ECO:0007669"/>
    <property type="project" value="UniProtKB-KW"/>
</dbReference>
<dbReference type="VEuPathDB" id="TriTrypDB:Tb427_000244500"/>
<evidence type="ECO:0000313" key="10">
    <source>
        <dbReference type="EMBL" id="APD74131.1"/>
    </source>
</evidence>
<organism evidence="10">
    <name type="scientific">Trypanosoma brucei</name>
    <dbReference type="NCBI Taxonomy" id="5691"/>
    <lineage>
        <taxon>Eukaryota</taxon>
        <taxon>Discoba</taxon>
        <taxon>Euglenozoa</taxon>
        <taxon>Kinetoplastea</taxon>
        <taxon>Metakinetoplastina</taxon>
        <taxon>Trypanosomatida</taxon>
        <taxon>Trypanosomatidae</taxon>
        <taxon>Trypanosoma</taxon>
    </lineage>
</organism>
<dbReference type="EMBL" id="KX700175">
    <property type="protein sequence ID" value="APD74131.1"/>
    <property type="molecule type" value="Genomic_DNA"/>
</dbReference>
<evidence type="ECO:0000256" key="6">
    <source>
        <dbReference type="ARBA" id="ARBA00023136"/>
    </source>
</evidence>
<dbReference type="VEuPathDB" id="TriTrypDB:Tb11.v5.0973"/>
<keyword evidence="8" id="KW-0449">Lipoprotein</keyword>
<comment type="subcellular location">
    <subcellularLocation>
        <location evidence="2">Cell membrane</location>
        <topology evidence="2">Lipid-anchor</topology>
        <topology evidence="2">GPI-anchor</topology>
    </subcellularLocation>
</comment>
<evidence type="ECO:0000256" key="5">
    <source>
        <dbReference type="ARBA" id="ARBA00022729"/>
    </source>
</evidence>
<keyword evidence="6" id="KW-0472">Membrane</keyword>
<keyword evidence="5" id="KW-0732">Signal</keyword>
<sequence length="390" mass="42716">MRVSTLSKKRTRCFEEIIKKKADYKEIIKRNMSVSESSWKQLFADSKTPDQWATEKPKKGAAQADWDKMWDDWSEDIKSLEDTPGKPKATEKHYSQLSPAQLQLAKAELALISDTAVELATLAQAQAQEPSSKLIKSTDIATEMKKLFLGNAEATLTTVANDQIFGASSSIINSGDTACTAEPANGKIKTLLAAMSCIYQGEQSCQAEDICFKGQTAANVWANGGAPNVAAAKEIAGKCTTDEHKQKTTYHTIRQALNTIARLVTTKSGSTYLGAFETSCNGQQANGRCIKWTNKKPHEIFTDPATPWLKDVQDLVEALEAREKHNNLVNERSKQLAVLAARARPLENPRSFAPEIAQTAQKAADRQGKGEQNKAYTCATHTANSTCTKK</sequence>
<proteinExistence type="predicted"/>
<name>A0A1J0R8H0_9TRYP</name>
<evidence type="ECO:0000256" key="7">
    <source>
        <dbReference type="ARBA" id="ARBA00023180"/>
    </source>
</evidence>
<dbReference type="Pfam" id="PF13206">
    <property type="entry name" value="VSG_B"/>
    <property type="match status" value="1"/>
</dbReference>
<dbReference type="InterPro" id="IPR025932">
    <property type="entry name" value="Trypano_VSG_B_N_dom"/>
</dbReference>
<feature type="domain" description="Trypanosome variant surface glycoprotein B-type N-terminal" evidence="9">
    <location>
        <begin position="20"/>
        <end position="336"/>
    </location>
</feature>